<dbReference type="RefSeq" id="WP_094450089.1">
    <property type="nucleotide sequence ID" value="NZ_NMVI01000011.1"/>
</dbReference>
<evidence type="ECO:0000313" key="2">
    <source>
        <dbReference type="Proteomes" id="UP000216533"/>
    </source>
</evidence>
<gene>
    <name evidence="1" type="ORF">CGZ92_04010</name>
</gene>
<proteinExistence type="predicted"/>
<evidence type="ECO:0000313" key="1">
    <source>
        <dbReference type="EMBL" id="OYN88874.1"/>
    </source>
</evidence>
<reference evidence="1 2" key="1">
    <citation type="submission" date="2017-07" db="EMBL/GenBank/DDBJ databases">
        <title>Draft whole genome sequences of clinical Proprionibacteriaceae strains.</title>
        <authorList>
            <person name="Bernier A.-M."/>
            <person name="Bernard K."/>
            <person name="Domingo M.-C."/>
        </authorList>
    </citation>
    <scope>NUCLEOTIDE SEQUENCE [LARGE SCALE GENOMIC DNA]</scope>
    <source>
        <strain evidence="1 2">NML 160184</strain>
    </source>
</reference>
<dbReference type="AlphaFoldDB" id="A0A255EBC1"/>
<name>A0A255EBC1_9ACTN</name>
<protein>
    <submittedName>
        <fullName evidence="1">Uncharacterized protein</fullName>
    </submittedName>
</protein>
<sequence length="156" mass="18326">MNSSEDPPWITLEWATDQPERIMVRDGWRDEVEPSVLLNQLHRQMIKLAQRPGSYRPSLGDVRIEDLGEFALLIQEAREERHRNEAPPVEVRTRHFTVRWLRGRVLAVTCQDEDWMRRVVTSELVEELMEACTPPPPDEAGTAQKRLERFVSERKK</sequence>
<dbReference type="Proteomes" id="UP000216533">
    <property type="component" value="Unassembled WGS sequence"/>
</dbReference>
<accession>A0A255EBC1</accession>
<organism evidence="1 2">
    <name type="scientific">Parenemella sanctibonifatiensis</name>
    <dbReference type="NCBI Taxonomy" id="2016505"/>
    <lineage>
        <taxon>Bacteria</taxon>
        <taxon>Bacillati</taxon>
        <taxon>Actinomycetota</taxon>
        <taxon>Actinomycetes</taxon>
        <taxon>Propionibacteriales</taxon>
        <taxon>Propionibacteriaceae</taxon>
        <taxon>Parenemella</taxon>
    </lineage>
</organism>
<dbReference type="EMBL" id="NMVI01000011">
    <property type="protein sequence ID" value="OYN88874.1"/>
    <property type="molecule type" value="Genomic_DNA"/>
</dbReference>
<comment type="caution">
    <text evidence="1">The sequence shown here is derived from an EMBL/GenBank/DDBJ whole genome shotgun (WGS) entry which is preliminary data.</text>
</comment>